<protein>
    <submittedName>
        <fullName evidence="1">Uncharacterized protein</fullName>
    </submittedName>
</protein>
<dbReference type="Proteomes" id="UP000828941">
    <property type="component" value="Chromosome 10"/>
</dbReference>
<reference evidence="1 2" key="1">
    <citation type="journal article" date="2022" name="DNA Res.">
        <title>Chromosomal-level genome assembly of the orchid tree Bauhinia variegata (Leguminosae; Cercidoideae) supports the allotetraploid origin hypothesis of Bauhinia.</title>
        <authorList>
            <person name="Zhong Y."/>
            <person name="Chen Y."/>
            <person name="Zheng D."/>
            <person name="Pang J."/>
            <person name="Liu Y."/>
            <person name="Luo S."/>
            <person name="Meng S."/>
            <person name="Qian L."/>
            <person name="Wei D."/>
            <person name="Dai S."/>
            <person name="Zhou R."/>
        </authorList>
    </citation>
    <scope>NUCLEOTIDE SEQUENCE [LARGE SCALE GENOMIC DNA]</scope>
    <source>
        <strain evidence="1">BV-YZ2020</strain>
    </source>
</reference>
<sequence length="205" mass="22567">MGEFKRVCVFCGSKSGSRKIFSEAALDLGKELVERKMRLVYGGGSIGLMGKVSRTVFDGGCHVLGIIPAALVSVEISGHSVGEVLIVSDMHERKAEMARRSDAFVALPGGYGTMEELLEIISWSQLGIHDKPVGLLNVDGYYDCLLGLFDKGVEEGFINPSARNIIVSASTAKELLDKMQEYKPMHEQVAPRENWYKEENHRTES</sequence>
<evidence type="ECO:0000313" key="2">
    <source>
        <dbReference type="Proteomes" id="UP000828941"/>
    </source>
</evidence>
<comment type="caution">
    <text evidence="1">The sequence shown here is derived from an EMBL/GenBank/DDBJ whole genome shotgun (WGS) entry which is preliminary data.</text>
</comment>
<dbReference type="EMBL" id="CM039435">
    <property type="protein sequence ID" value="KAI4317472.1"/>
    <property type="molecule type" value="Genomic_DNA"/>
</dbReference>
<organism evidence="1 2">
    <name type="scientific">Bauhinia variegata</name>
    <name type="common">Purple orchid tree</name>
    <name type="synonym">Phanera variegata</name>
    <dbReference type="NCBI Taxonomy" id="167791"/>
    <lineage>
        <taxon>Eukaryota</taxon>
        <taxon>Viridiplantae</taxon>
        <taxon>Streptophyta</taxon>
        <taxon>Embryophyta</taxon>
        <taxon>Tracheophyta</taxon>
        <taxon>Spermatophyta</taxon>
        <taxon>Magnoliopsida</taxon>
        <taxon>eudicotyledons</taxon>
        <taxon>Gunneridae</taxon>
        <taxon>Pentapetalae</taxon>
        <taxon>rosids</taxon>
        <taxon>fabids</taxon>
        <taxon>Fabales</taxon>
        <taxon>Fabaceae</taxon>
        <taxon>Cercidoideae</taxon>
        <taxon>Cercideae</taxon>
        <taxon>Bauhiniinae</taxon>
        <taxon>Bauhinia</taxon>
    </lineage>
</organism>
<name>A0ACB9M0C0_BAUVA</name>
<keyword evidence="2" id="KW-1185">Reference proteome</keyword>
<accession>A0ACB9M0C0</accession>
<gene>
    <name evidence="1" type="ORF">L6164_025339</name>
</gene>
<evidence type="ECO:0000313" key="1">
    <source>
        <dbReference type="EMBL" id="KAI4317472.1"/>
    </source>
</evidence>
<proteinExistence type="predicted"/>